<sequence length="288" mass="32066">MQNLAICNLSRLENFPFPDEVAALEHVLELIDEMLMPLEEAVVKAAGTNRVDWLEHLFEDYDGDFMDAVTAAASKGYQEAVICMVQEIDWRENGGDIDQSDSVSVSSNSESDSVSINSSDQSDSVRESDSVSESYSISAYTAPLLKKAVEAAAQSGQADIIKLFLPQLVTSWDNISEMYTITWNVLDQAAASGHLNVVIFVVDYASQWGYITEYTPSGEEDAVWLAVGSGHDQVAILLQLYSVTWNVQNALEEALDMEQHEIAEWILALGYAEEQQLHQKWLDRRTRS</sequence>
<protein>
    <submittedName>
        <fullName evidence="2">Unnamed protein product</fullName>
    </submittedName>
</protein>
<evidence type="ECO:0000313" key="2">
    <source>
        <dbReference type="EMBL" id="GMF46325.1"/>
    </source>
</evidence>
<name>A0A9W6XT40_9STRA</name>
<dbReference type="AlphaFoldDB" id="A0A9W6XT40"/>
<reference evidence="2" key="1">
    <citation type="submission" date="2023-04" db="EMBL/GenBank/DDBJ databases">
        <title>Phytophthora fragariaefolia NBRC 109709.</title>
        <authorList>
            <person name="Ichikawa N."/>
            <person name="Sato H."/>
            <person name="Tonouchi N."/>
        </authorList>
    </citation>
    <scope>NUCLEOTIDE SEQUENCE</scope>
    <source>
        <strain evidence="2">NBRC 109709</strain>
    </source>
</reference>
<dbReference type="EMBL" id="BSXT01001961">
    <property type="protein sequence ID" value="GMF46325.1"/>
    <property type="molecule type" value="Genomic_DNA"/>
</dbReference>
<dbReference type="InterPro" id="IPR036770">
    <property type="entry name" value="Ankyrin_rpt-contain_sf"/>
</dbReference>
<dbReference type="OrthoDB" id="103403at2759"/>
<feature type="region of interest" description="Disordered" evidence="1">
    <location>
        <begin position="93"/>
        <end position="130"/>
    </location>
</feature>
<accession>A0A9W6XT40</accession>
<evidence type="ECO:0000313" key="3">
    <source>
        <dbReference type="Proteomes" id="UP001165121"/>
    </source>
</evidence>
<dbReference type="PANTHER" id="PTHR46586">
    <property type="entry name" value="ANKYRIN REPEAT-CONTAINING PROTEIN"/>
    <property type="match status" value="1"/>
</dbReference>
<keyword evidence="3" id="KW-1185">Reference proteome</keyword>
<evidence type="ECO:0000256" key="1">
    <source>
        <dbReference type="SAM" id="MobiDB-lite"/>
    </source>
</evidence>
<dbReference type="PANTHER" id="PTHR46586:SF3">
    <property type="entry name" value="ANKYRIN REPEAT-CONTAINING PROTEIN"/>
    <property type="match status" value="1"/>
</dbReference>
<comment type="caution">
    <text evidence="2">The sequence shown here is derived from an EMBL/GenBank/DDBJ whole genome shotgun (WGS) entry which is preliminary data.</text>
</comment>
<gene>
    <name evidence="2" type="ORF">Pfra01_001698700</name>
</gene>
<dbReference type="InterPro" id="IPR052050">
    <property type="entry name" value="SecEffector_AnkRepeat"/>
</dbReference>
<dbReference type="SUPFAM" id="SSF48403">
    <property type="entry name" value="Ankyrin repeat"/>
    <property type="match status" value="1"/>
</dbReference>
<dbReference type="Gene3D" id="1.25.40.20">
    <property type="entry name" value="Ankyrin repeat-containing domain"/>
    <property type="match status" value="1"/>
</dbReference>
<dbReference type="Proteomes" id="UP001165121">
    <property type="component" value="Unassembled WGS sequence"/>
</dbReference>
<feature type="compositionally biased region" description="Low complexity" evidence="1">
    <location>
        <begin position="96"/>
        <end position="122"/>
    </location>
</feature>
<proteinExistence type="predicted"/>
<organism evidence="2 3">
    <name type="scientific">Phytophthora fragariaefolia</name>
    <dbReference type="NCBI Taxonomy" id="1490495"/>
    <lineage>
        <taxon>Eukaryota</taxon>
        <taxon>Sar</taxon>
        <taxon>Stramenopiles</taxon>
        <taxon>Oomycota</taxon>
        <taxon>Peronosporomycetes</taxon>
        <taxon>Peronosporales</taxon>
        <taxon>Peronosporaceae</taxon>
        <taxon>Phytophthora</taxon>
    </lineage>
</organism>